<dbReference type="Proteomes" id="UP000808337">
    <property type="component" value="Unassembled WGS sequence"/>
</dbReference>
<comment type="caution">
    <text evidence="1">The sequence shown here is derived from an EMBL/GenBank/DDBJ whole genome shotgun (WGS) entry which is preliminary data.</text>
</comment>
<accession>A0A9D7SS33</accession>
<dbReference type="EMBL" id="JADKGY010000001">
    <property type="protein sequence ID" value="MBK9981104.1"/>
    <property type="molecule type" value="Genomic_DNA"/>
</dbReference>
<proteinExistence type="predicted"/>
<gene>
    <name evidence="1" type="ORF">IPP15_01535</name>
</gene>
<evidence type="ECO:0000313" key="2">
    <source>
        <dbReference type="Proteomes" id="UP000808337"/>
    </source>
</evidence>
<sequence>MYQFTSSQSIDSMYILDTIGKLSTSITKKIELTEQEVKDFKSKIDNKKSYGAVTLDCFTAHLGYVYYLKNKIMAYITISPDCKRLHSSIDIPAQKQGKVSIGTDTYYTATGLSDSFISFINGLVSKKSVYEARN</sequence>
<reference evidence="1 2" key="1">
    <citation type="submission" date="2020-10" db="EMBL/GenBank/DDBJ databases">
        <title>Connecting structure to function with the recovery of over 1000 high-quality activated sludge metagenome-assembled genomes encoding full-length rRNA genes using long-read sequencing.</title>
        <authorList>
            <person name="Singleton C.M."/>
            <person name="Petriglieri F."/>
            <person name="Kristensen J.M."/>
            <person name="Kirkegaard R.H."/>
            <person name="Michaelsen T.Y."/>
            <person name="Andersen M.H."/>
            <person name="Karst S.M."/>
            <person name="Dueholm M.S."/>
            <person name="Nielsen P.H."/>
            <person name="Albertsen M."/>
        </authorList>
    </citation>
    <scope>NUCLEOTIDE SEQUENCE [LARGE SCALE GENOMIC DNA]</scope>
    <source>
        <strain evidence="1">Ribe_18-Q3-R11-54_MAXAC.273</strain>
    </source>
</reference>
<protein>
    <submittedName>
        <fullName evidence="1">Uncharacterized protein</fullName>
    </submittedName>
</protein>
<name>A0A9D7SS33_9BACT</name>
<dbReference type="AlphaFoldDB" id="A0A9D7SS33"/>
<evidence type="ECO:0000313" key="1">
    <source>
        <dbReference type="EMBL" id="MBK9981104.1"/>
    </source>
</evidence>
<organism evidence="1 2">
    <name type="scientific">Candidatus Opimibacter skivensis</name>
    <dbReference type="NCBI Taxonomy" id="2982028"/>
    <lineage>
        <taxon>Bacteria</taxon>
        <taxon>Pseudomonadati</taxon>
        <taxon>Bacteroidota</taxon>
        <taxon>Saprospiria</taxon>
        <taxon>Saprospirales</taxon>
        <taxon>Saprospiraceae</taxon>
        <taxon>Candidatus Opimibacter</taxon>
    </lineage>
</organism>